<proteinExistence type="predicted"/>
<name>A0A2I9D0C0_9DEIO</name>
<comment type="caution">
    <text evidence="1">The sequence shown here is derived from an EMBL/GenBank/DDBJ whole genome shotgun (WGS) entry which is preliminary data.</text>
</comment>
<protein>
    <submittedName>
        <fullName evidence="1">Uncharacterized protein</fullName>
    </submittedName>
</protein>
<reference evidence="2" key="1">
    <citation type="submission" date="2018-01" db="EMBL/GenBank/DDBJ databases">
        <title>Draft Genome Sequence of the Radioresistant Bacterium Deinococcus aerius TR0125, Isolated from the Higher Atmosphere above Japan.</title>
        <authorList>
            <person name="Satoh K."/>
            <person name="Arai H."/>
            <person name="Sanzen T."/>
            <person name="Kawaguchi Y."/>
            <person name="Hayashi H."/>
            <person name="Yokobori S."/>
            <person name="Yamagishi A."/>
            <person name="Oono Y."/>
            <person name="Narumi I."/>
        </authorList>
    </citation>
    <scope>NUCLEOTIDE SEQUENCE [LARGE SCALE GENOMIC DNA]</scope>
    <source>
        <strain evidence="2">TR0125</strain>
    </source>
</reference>
<evidence type="ECO:0000313" key="2">
    <source>
        <dbReference type="Proteomes" id="UP000236569"/>
    </source>
</evidence>
<dbReference type="EMBL" id="BFAG01000020">
    <property type="protein sequence ID" value="GBF07974.1"/>
    <property type="molecule type" value="Genomic_DNA"/>
</dbReference>
<evidence type="ECO:0000313" key="1">
    <source>
        <dbReference type="EMBL" id="GBF07974.1"/>
    </source>
</evidence>
<accession>A0A2I9D0C0</accession>
<dbReference type="AlphaFoldDB" id="A0A2I9D0C0"/>
<keyword evidence="2" id="KW-1185">Reference proteome</keyword>
<gene>
    <name evidence="1" type="ORF">DAERI_200031</name>
</gene>
<organism evidence="1 2">
    <name type="scientific">Deinococcus aerius</name>
    <dbReference type="NCBI Taxonomy" id="200253"/>
    <lineage>
        <taxon>Bacteria</taxon>
        <taxon>Thermotogati</taxon>
        <taxon>Deinococcota</taxon>
        <taxon>Deinococci</taxon>
        <taxon>Deinococcales</taxon>
        <taxon>Deinococcaceae</taxon>
        <taxon>Deinococcus</taxon>
    </lineage>
</organism>
<sequence length="89" mass="10084">MRAQEERLRVAEDGPIREDLERHLVLLDRQLGGWHERRLDLMQMVAPHPEWAGRVRLPRAAELPAAVLAVHLHGITPVHRLVGLTGSLP</sequence>
<dbReference type="Proteomes" id="UP000236569">
    <property type="component" value="Unassembled WGS sequence"/>
</dbReference>